<reference evidence="1 2" key="1">
    <citation type="submission" date="2015-08" db="EMBL/GenBank/DDBJ databases">
        <title>Investigation of the bacterial diversity of lava forest soil.</title>
        <authorList>
            <person name="Lee J.S."/>
        </authorList>
    </citation>
    <scope>NUCLEOTIDE SEQUENCE [LARGE SCALE GENOMIC DNA]</scope>
    <source>
        <strain evidence="1 2">GJW-30</strain>
    </source>
</reference>
<gene>
    <name evidence="1" type="primary">mshB</name>
    <name evidence="1" type="ORF">GJW-30_1_04423</name>
</gene>
<sequence>MRARSLPILLSDSFLRNARWLVIAPHPDDETLGAGALIADTASRKKLAGVAILTNGEGSHHHVNASSRARLVAMRRREAAAALRYLAPSYSGHLTHLGWPDARPLLPATADYASTVRRLAAICRAHHVNAIAVTAAHEPHCDHQAAFSLALDVVRSAGCRIVLAEYLVWATSLPAQPHVAVRTAAMNAGRRKMALAAHRSQMSPAFGDGFRISPEKARMSASDVLYTRAIGHEKIA</sequence>
<dbReference type="KEGG" id="vgo:GJW-30_1_04423"/>
<evidence type="ECO:0000313" key="2">
    <source>
        <dbReference type="Proteomes" id="UP000236884"/>
    </source>
</evidence>
<dbReference type="AlphaFoldDB" id="A0A0S3Q0Z9"/>
<proteinExistence type="predicted"/>
<keyword evidence="2" id="KW-1185">Reference proteome</keyword>
<dbReference type="EMBL" id="AP014946">
    <property type="protein sequence ID" value="BAT61861.1"/>
    <property type="molecule type" value="Genomic_DNA"/>
</dbReference>
<evidence type="ECO:0000313" key="1">
    <source>
        <dbReference type="EMBL" id="BAT61861.1"/>
    </source>
</evidence>
<dbReference type="Gene3D" id="3.40.50.10320">
    <property type="entry name" value="LmbE-like"/>
    <property type="match status" value="1"/>
</dbReference>
<dbReference type="Pfam" id="PF02585">
    <property type="entry name" value="PIG-L"/>
    <property type="match status" value="1"/>
</dbReference>
<dbReference type="Proteomes" id="UP000236884">
    <property type="component" value="Chromosome"/>
</dbReference>
<dbReference type="SUPFAM" id="SSF102588">
    <property type="entry name" value="LmbE-like"/>
    <property type="match status" value="1"/>
</dbReference>
<accession>A0A0S3Q0Z9</accession>
<dbReference type="InterPro" id="IPR003737">
    <property type="entry name" value="GlcNAc_PI_deacetylase-related"/>
</dbReference>
<dbReference type="PANTHER" id="PTHR12993:SF29">
    <property type="entry name" value="BLR3841 PROTEIN"/>
    <property type="match status" value="1"/>
</dbReference>
<protein>
    <submittedName>
        <fullName evidence="1">1D-myo-inositol 2-acetamido-2-deoxy-alpha-D-glucopyranoside deacetylase</fullName>
        <ecNumber evidence="1">3.5.1.103</ecNumber>
    </submittedName>
</protein>
<dbReference type="InterPro" id="IPR024078">
    <property type="entry name" value="LmbE-like_dom_sf"/>
</dbReference>
<dbReference type="PANTHER" id="PTHR12993">
    <property type="entry name" value="N-ACETYLGLUCOSAMINYL-PHOSPHATIDYLINOSITOL DE-N-ACETYLASE-RELATED"/>
    <property type="match status" value="1"/>
</dbReference>
<dbReference type="EC" id="3.5.1.103" evidence="1"/>
<name>A0A0S3Q0Z9_9BRAD</name>
<organism evidence="1 2">
    <name type="scientific">Variibacter gotjawalensis</name>
    <dbReference type="NCBI Taxonomy" id="1333996"/>
    <lineage>
        <taxon>Bacteria</taxon>
        <taxon>Pseudomonadati</taxon>
        <taxon>Pseudomonadota</taxon>
        <taxon>Alphaproteobacteria</taxon>
        <taxon>Hyphomicrobiales</taxon>
        <taxon>Nitrobacteraceae</taxon>
        <taxon>Variibacter</taxon>
    </lineage>
</organism>
<keyword evidence="1" id="KW-0378">Hydrolase</keyword>
<dbReference type="GO" id="GO:0035595">
    <property type="term" value="F:N-acetylglucosaminylinositol deacetylase activity"/>
    <property type="evidence" value="ECO:0007669"/>
    <property type="project" value="UniProtKB-EC"/>
</dbReference>